<evidence type="ECO:0000313" key="3">
    <source>
        <dbReference type="EMBL" id="RDH82887.1"/>
    </source>
</evidence>
<organism evidence="3 4">
    <name type="scientific">endosymbiont of Galathealinum brachiosum</name>
    <dbReference type="NCBI Taxonomy" id="2200906"/>
    <lineage>
        <taxon>Bacteria</taxon>
        <taxon>Pseudomonadati</taxon>
        <taxon>Pseudomonadota</taxon>
        <taxon>Gammaproteobacteria</taxon>
        <taxon>sulfur-oxidizing symbionts</taxon>
    </lineage>
</organism>
<dbReference type="Gene3D" id="2.40.160.20">
    <property type="match status" value="1"/>
</dbReference>
<dbReference type="Pfam" id="PF13505">
    <property type="entry name" value="OMP_b-brl"/>
    <property type="match status" value="1"/>
</dbReference>
<evidence type="ECO:0000259" key="2">
    <source>
        <dbReference type="Pfam" id="PF13505"/>
    </source>
</evidence>
<dbReference type="AlphaFoldDB" id="A0A370DF05"/>
<dbReference type="EMBL" id="QFXC01000011">
    <property type="protein sequence ID" value="RDH82887.1"/>
    <property type="molecule type" value="Genomic_DNA"/>
</dbReference>
<evidence type="ECO:0000256" key="1">
    <source>
        <dbReference type="ARBA" id="ARBA00022729"/>
    </source>
</evidence>
<proteinExistence type="predicted"/>
<sequence length="228" mass="25848">MYKGMSLLKFFTHITFLSFFTITAIADNLMSLSDRKDRWELSFQTRYFESIDLEFEGGASASLNEDINWAIGLGYNYSEHWAFNFDMGWGDAGYSGTRIDDNDTPESVSGNIYTSSMNFGTTYNFLAKRFTPFVGASVGWTFVDTNIPDGLPQTVCWYDPWWGYVCDTFIPTKTTTELTYGAIAGLRFDVNDQLFLKGSAGKQWIDFGKTTGSTPDFIIYRLDIGVMF</sequence>
<dbReference type="InterPro" id="IPR027385">
    <property type="entry name" value="Beta-barrel_OMP"/>
</dbReference>
<dbReference type="Proteomes" id="UP000254266">
    <property type="component" value="Unassembled WGS sequence"/>
</dbReference>
<comment type="caution">
    <text evidence="3">The sequence shown here is derived from an EMBL/GenBank/DDBJ whole genome shotgun (WGS) entry which is preliminary data.</text>
</comment>
<gene>
    <name evidence="3" type="ORF">DIZ80_11505</name>
</gene>
<evidence type="ECO:0000313" key="4">
    <source>
        <dbReference type="Proteomes" id="UP000254266"/>
    </source>
</evidence>
<dbReference type="SUPFAM" id="SSF56925">
    <property type="entry name" value="OMPA-like"/>
    <property type="match status" value="1"/>
</dbReference>
<name>A0A370DF05_9GAMM</name>
<dbReference type="InterPro" id="IPR011250">
    <property type="entry name" value="OMP/PagP_B-barrel"/>
</dbReference>
<keyword evidence="1" id="KW-0732">Signal</keyword>
<reference evidence="3 4" key="1">
    <citation type="journal article" date="2018" name="ISME J.">
        <title>Endosymbiont genomes yield clues of tubeworm success.</title>
        <authorList>
            <person name="Li Y."/>
            <person name="Liles M.R."/>
            <person name="Halanych K.M."/>
        </authorList>
    </citation>
    <scope>NUCLEOTIDE SEQUENCE [LARGE SCALE GENOMIC DNA]</scope>
    <source>
        <strain evidence="3">A1464</strain>
    </source>
</reference>
<protein>
    <recommendedName>
        <fullName evidence="2">Outer membrane protein beta-barrel domain-containing protein</fullName>
    </recommendedName>
</protein>
<keyword evidence="4" id="KW-1185">Reference proteome</keyword>
<accession>A0A370DF05</accession>
<feature type="domain" description="Outer membrane protein beta-barrel" evidence="2">
    <location>
        <begin position="52"/>
        <end position="215"/>
    </location>
</feature>